<dbReference type="KEGG" id="bvk:117238304"/>
<keyword evidence="1" id="KW-1185">Reference proteome</keyword>
<dbReference type="InterPro" id="IPR052329">
    <property type="entry name" value="CIMIP2C"/>
</dbReference>
<evidence type="ECO:0000313" key="1">
    <source>
        <dbReference type="Proteomes" id="UP000504631"/>
    </source>
</evidence>
<dbReference type="AlphaFoldDB" id="A0A6J3L188"/>
<dbReference type="RefSeq" id="XP_033359007.1">
    <property type="nucleotide sequence ID" value="XM_033503116.1"/>
</dbReference>
<name>A0A6J3L188_9HYME</name>
<dbReference type="PANTHER" id="PTHR34924">
    <property type="entry name" value="UPF0573 PROTEIN C2ORF70"/>
    <property type="match status" value="1"/>
</dbReference>
<dbReference type="Proteomes" id="UP000504631">
    <property type="component" value="Unplaced"/>
</dbReference>
<organism evidence="1 2">
    <name type="scientific">Bombus vosnesenskii</name>
    <dbReference type="NCBI Taxonomy" id="207650"/>
    <lineage>
        <taxon>Eukaryota</taxon>
        <taxon>Metazoa</taxon>
        <taxon>Ecdysozoa</taxon>
        <taxon>Arthropoda</taxon>
        <taxon>Hexapoda</taxon>
        <taxon>Insecta</taxon>
        <taxon>Pterygota</taxon>
        <taxon>Neoptera</taxon>
        <taxon>Endopterygota</taxon>
        <taxon>Hymenoptera</taxon>
        <taxon>Apocrita</taxon>
        <taxon>Aculeata</taxon>
        <taxon>Apoidea</taxon>
        <taxon>Anthophila</taxon>
        <taxon>Apidae</taxon>
        <taxon>Bombus</taxon>
        <taxon>Pyrobombus</taxon>
    </lineage>
</organism>
<accession>A0A6J3L188</accession>
<dbReference type="PANTHER" id="PTHR34924:SF1">
    <property type="entry name" value="PROTEIN FAM166C"/>
    <property type="match status" value="1"/>
</dbReference>
<reference evidence="2" key="1">
    <citation type="submission" date="2025-08" db="UniProtKB">
        <authorList>
            <consortium name="RefSeq"/>
        </authorList>
    </citation>
    <scope>IDENTIFICATION</scope>
    <source>
        <tissue evidence="2">Muscle</tissue>
    </source>
</reference>
<evidence type="ECO:0000313" key="2">
    <source>
        <dbReference type="RefSeq" id="XP_033359007.1"/>
    </source>
</evidence>
<proteinExistence type="predicted"/>
<dbReference type="GeneID" id="117238304"/>
<gene>
    <name evidence="2" type="primary">LOC117238304</name>
</gene>
<protein>
    <submittedName>
        <fullName evidence="2">Protein FAM166C-like</fullName>
    </submittedName>
</protein>
<sequence length="201" mass="23382">MVVSNKKMSETQAMFYPPSLMPAFMGAYPPTKLSLSLYEGGSIGYFQNYRNETLSKFSMLPYEWGMQKTPYSPRPDIVADTVRRKINRELTVLSNDISTIDNTRMKEVDDLFKGVQIHRSQYKDRTGSFHPLTFFKPDTYMYQCAPGMTTSYFLKYPTNYVKHKMPIVLPLTYERRMQTPYIPDLSLSGIYNKSSCIAYKR</sequence>